<evidence type="ECO:0000313" key="2">
    <source>
        <dbReference type="Proteomes" id="UP001642260"/>
    </source>
</evidence>
<protein>
    <submittedName>
        <fullName evidence="1">Uncharacterized protein</fullName>
    </submittedName>
</protein>
<proteinExistence type="predicted"/>
<dbReference type="EMBL" id="CAKOAT010108487">
    <property type="protein sequence ID" value="CAH8327809.1"/>
    <property type="molecule type" value="Genomic_DNA"/>
</dbReference>
<dbReference type="Proteomes" id="UP001642260">
    <property type="component" value="Unassembled WGS sequence"/>
</dbReference>
<accession>A0ABC8JIF0</accession>
<organism evidence="1 2">
    <name type="scientific">Eruca vesicaria subsp. sativa</name>
    <name type="common">Garden rocket</name>
    <name type="synonym">Eruca sativa</name>
    <dbReference type="NCBI Taxonomy" id="29727"/>
    <lineage>
        <taxon>Eukaryota</taxon>
        <taxon>Viridiplantae</taxon>
        <taxon>Streptophyta</taxon>
        <taxon>Embryophyta</taxon>
        <taxon>Tracheophyta</taxon>
        <taxon>Spermatophyta</taxon>
        <taxon>Magnoliopsida</taxon>
        <taxon>eudicotyledons</taxon>
        <taxon>Gunneridae</taxon>
        <taxon>Pentapetalae</taxon>
        <taxon>rosids</taxon>
        <taxon>malvids</taxon>
        <taxon>Brassicales</taxon>
        <taxon>Brassicaceae</taxon>
        <taxon>Brassiceae</taxon>
        <taxon>Eruca</taxon>
    </lineage>
</organism>
<sequence>MEMGEGSSSKVQPKRRTQIRKKQIRKTEVISYEQSVVQLSSEGRKTYLIVERKRKNPLNTIYGSYSAVFDNTYPQYKWLYNGWLVEERRIMLSGRLYRYYYDPEGKEYKFRYEVEQVFAKIGNDLAKKKPVVIILDD</sequence>
<keyword evidence="2" id="KW-1185">Reference proteome</keyword>
<name>A0ABC8JIF0_ERUVS</name>
<reference evidence="1 2" key="1">
    <citation type="submission" date="2022-03" db="EMBL/GenBank/DDBJ databases">
        <authorList>
            <person name="Macdonald S."/>
            <person name="Ahmed S."/>
            <person name="Newling K."/>
        </authorList>
    </citation>
    <scope>NUCLEOTIDE SEQUENCE [LARGE SCALE GENOMIC DNA]</scope>
</reference>
<gene>
    <name evidence="1" type="ORF">ERUC_LOCUS11165</name>
</gene>
<dbReference type="AlphaFoldDB" id="A0ABC8JIF0"/>
<comment type="caution">
    <text evidence="1">The sequence shown here is derived from an EMBL/GenBank/DDBJ whole genome shotgun (WGS) entry which is preliminary data.</text>
</comment>
<evidence type="ECO:0000313" key="1">
    <source>
        <dbReference type="EMBL" id="CAH8327809.1"/>
    </source>
</evidence>